<protein>
    <recommendedName>
        <fullName evidence="3">Nucleotidyltransferase</fullName>
    </recommendedName>
</protein>
<evidence type="ECO:0000313" key="1">
    <source>
        <dbReference type="EMBL" id="MFC4260102.1"/>
    </source>
</evidence>
<gene>
    <name evidence="1" type="ORF">ACFOZ5_13845</name>
</gene>
<evidence type="ECO:0000313" key="2">
    <source>
        <dbReference type="Proteomes" id="UP001595798"/>
    </source>
</evidence>
<keyword evidence="2" id="KW-1185">Reference proteome</keyword>
<sequence length="160" mass="18415">MKTSPETQERLKFLNRVVDKEIKHLDYASEQVFAGAFTYEAVEKLDSTPDLALRVEAFTSRFCRLQDTLGDKLLPALLKALGEPDRALLINLDKAEKYGWLESSEQWIALRQLRNQMIHEYIEDAQTLYDALTTAHDNLNTLKQFANRLQKQILDVSTLS</sequence>
<dbReference type="SUPFAM" id="SSF81593">
    <property type="entry name" value="Nucleotidyltransferase substrate binding subunit/domain"/>
    <property type="match status" value="1"/>
</dbReference>
<evidence type="ECO:0008006" key="3">
    <source>
        <dbReference type="Google" id="ProtNLM"/>
    </source>
</evidence>
<reference evidence="2" key="1">
    <citation type="journal article" date="2019" name="Int. J. Syst. Evol. Microbiol.">
        <title>The Global Catalogue of Microorganisms (GCM) 10K type strain sequencing project: providing services to taxonomists for standard genome sequencing and annotation.</title>
        <authorList>
            <consortium name="The Broad Institute Genomics Platform"/>
            <consortium name="The Broad Institute Genome Sequencing Center for Infectious Disease"/>
            <person name="Wu L."/>
            <person name="Ma J."/>
        </authorList>
    </citation>
    <scope>NUCLEOTIDE SEQUENCE [LARGE SCALE GENOMIC DNA]</scope>
    <source>
        <strain evidence="2">CECT 7297</strain>
    </source>
</reference>
<accession>A0ABV8QKM0</accession>
<dbReference type="Proteomes" id="UP001595798">
    <property type="component" value="Unassembled WGS sequence"/>
</dbReference>
<dbReference type="Gene3D" id="1.20.120.330">
    <property type="entry name" value="Nucleotidyltransferases domain 2"/>
    <property type="match status" value="1"/>
</dbReference>
<proteinExistence type="predicted"/>
<name>A0ABV8QKM0_9GAMM</name>
<comment type="caution">
    <text evidence="1">The sequence shown here is derived from an EMBL/GenBank/DDBJ whole genome shotgun (WGS) entry which is preliminary data.</text>
</comment>
<organism evidence="1 2">
    <name type="scientific">Marinobacter lacisalsi</name>
    <dbReference type="NCBI Taxonomy" id="475979"/>
    <lineage>
        <taxon>Bacteria</taxon>
        <taxon>Pseudomonadati</taxon>
        <taxon>Pseudomonadota</taxon>
        <taxon>Gammaproteobacteria</taxon>
        <taxon>Pseudomonadales</taxon>
        <taxon>Marinobacteraceae</taxon>
        <taxon>Marinobacter</taxon>
    </lineage>
</organism>
<dbReference type="RefSeq" id="WP_379888282.1">
    <property type="nucleotide sequence ID" value="NZ_JBHSDI010000048.1"/>
</dbReference>
<dbReference type="EMBL" id="JBHSDI010000048">
    <property type="protein sequence ID" value="MFC4260102.1"/>
    <property type="molecule type" value="Genomic_DNA"/>
</dbReference>